<dbReference type="Proteomes" id="UP000015103">
    <property type="component" value="Unassembled WGS sequence"/>
</dbReference>
<dbReference type="AlphaFoldDB" id="T1HCE0"/>
<reference evidence="5" key="1">
    <citation type="submission" date="2015-05" db="UniProtKB">
        <authorList>
            <consortium name="EnsemblMetazoa"/>
        </authorList>
    </citation>
    <scope>IDENTIFICATION</scope>
</reference>
<dbReference type="OMA" id="YGKPQNP"/>
<dbReference type="PANTHER" id="PTHR12469">
    <property type="entry name" value="PROTEIN EMI5 HOMOLOG, MITOCHONDRIAL"/>
    <property type="match status" value="1"/>
</dbReference>
<dbReference type="RefSeq" id="XP_073987551.1">
    <property type="nucleotide sequence ID" value="XM_074131450.1"/>
</dbReference>
<dbReference type="FunFam" id="1.10.150.250:FF:000002">
    <property type="entry name" value="Succinate dehydrogenase assembly factor 2, mitochondrial"/>
    <property type="match status" value="1"/>
</dbReference>
<dbReference type="Pfam" id="PF03937">
    <property type="entry name" value="Sdh5"/>
    <property type="match status" value="1"/>
</dbReference>
<evidence type="ECO:0000313" key="6">
    <source>
        <dbReference type="Proteomes" id="UP000015103"/>
    </source>
</evidence>
<dbReference type="InterPro" id="IPR005631">
    <property type="entry name" value="SDH"/>
</dbReference>
<dbReference type="FunCoup" id="T1HCE0">
    <property type="interactions" value="1164"/>
</dbReference>
<dbReference type="STRING" id="13249.T1HCE0"/>
<evidence type="ECO:0000313" key="5">
    <source>
        <dbReference type="EnsemblMetazoa" id="RPRC001704-PA"/>
    </source>
</evidence>
<dbReference type="SUPFAM" id="SSF109910">
    <property type="entry name" value="YgfY-like"/>
    <property type="match status" value="1"/>
</dbReference>
<dbReference type="GO" id="GO:0034553">
    <property type="term" value="P:mitochondrial respiratory chain complex II assembly"/>
    <property type="evidence" value="ECO:0007669"/>
    <property type="project" value="TreeGrafter"/>
</dbReference>
<comment type="subunit">
    <text evidence="4">Interacts with the flavoprotein subunit within the SDH catalytic dimer.</text>
</comment>
<dbReference type="Gene3D" id="1.10.150.250">
    <property type="entry name" value="Flavinator of succinate dehydrogenase"/>
    <property type="match status" value="1"/>
</dbReference>
<dbReference type="InParanoid" id="T1HCE0"/>
<comment type="subcellular location">
    <subcellularLocation>
        <location evidence="1 4">Mitochondrion matrix</location>
    </subcellularLocation>
</comment>
<dbReference type="HOGENOM" id="CLU_103054_0_3_1"/>
<sequence>MTLLKIWSRNVCTGIKLFNNFVPSSEYDMLPKYRVEEPVDIKRARLLYQSRKRGILENCLLLGTFAADHLSQLDPKLLHQYDEIINLPTEWELYYWVMGTRTVPQRFDNDIMALLKLHVKKNEKRLRSSQPDVVEP</sequence>
<organism evidence="5 6">
    <name type="scientific">Rhodnius prolixus</name>
    <name type="common">Triatomid bug</name>
    <dbReference type="NCBI Taxonomy" id="13249"/>
    <lineage>
        <taxon>Eukaryota</taxon>
        <taxon>Metazoa</taxon>
        <taxon>Ecdysozoa</taxon>
        <taxon>Arthropoda</taxon>
        <taxon>Hexapoda</taxon>
        <taxon>Insecta</taxon>
        <taxon>Pterygota</taxon>
        <taxon>Neoptera</taxon>
        <taxon>Paraneoptera</taxon>
        <taxon>Hemiptera</taxon>
        <taxon>Heteroptera</taxon>
        <taxon>Panheteroptera</taxon>
        <taxon>Cimicomorpha</taxon>
        <taxon>Reduviidae</taxon>
        <taxon>Triatominae</taxon>
        <taxon>Rhodnius</taxon>
    </lineage>
</organism>
<comment type="similarity">
    <text evidence="4">Belongs to the SDHAF2 family.</text>
</comment>
<dbReference type="InterPro" id="IPR028882">
    <property type="entry name" value="SDHAF2"/>
</dbReference>
<dbReference type="InterPro" id="IPR036714">
    <property type="entry name" value="SDH_sf"/>
</dbReference>
<comment type="function">
    <text evidence="4">Plays an essential role in the assembly of succinate dehydrogenase (SDH), an enzyme complex (also referred to as respiratory complex II) that is a component of both the tricarboxylic acid (TCA) cycle and the mitochondrial electron transport chain, and which couples the oxidation of succinate to fumarate with the reduction of ubiquinone (coenzyme Q) to ubiquinol. Required for flavinylation (covalent attachment of FAD) of the flavoprotein subunit of the SDH catalytic dimer.</text>
</comment>
<dbReference type="HAMAP" id="MF_03057">
    <property type="entry name" value="SDHAF2"/>
    <property type="match status" value="1"/>
</dbReference>
<evidence type="ECO:0000256" key="1">
    <source>
        <dbReference type="ARBA" id="ARBA00004305"/>
    </source>
</evidence>
<dbReference type="GO" id="GO:0006099">
    <property type="term" value="P:tricarboxylic acid cycle"/>
    <property type="evidence" value="ECO:0007669"/>
    <property type="project" value="TreeGrafter"/>
</dbReference>
<keyword evidence="2 4" id="KW-0496">Mitochondrion</keyword>
<dbReference type="EMBL" id="ACPB03001109">
    <property type="status" value="NOT_ANNOTATED_CDS"/>
    <property type="molecule type" value="Genomic_DNA"/>
</dbReference>
<dbReference type="VEuPathDB" id="VectorBase:RPRC001704"/>
<protein>
    <recommendedName>
        <fullName evidence="4">Succinate dehydrogenase assembly factor 2, mitochondrial</fullName>
        <shortName evidence="4">SDH assembly factor 2</shortName>
        <shortName evidence="4">SDHAF2</shortName>
    </recommendedName>
</protein>
<evidence type="ECO:0000256" key="4">
    <source>
        <dbReference type="HAMAP-Rule" id="MF_03057"/>
    </source>
</evidence>
<evidence type="ECO:0000256" key="2">
    <source>
        <dbReference type="ARBA" id="ARBA00023128"/>
    </source>
</evidence>
<keyword evidence="3 4" id="KW-0143">Chaperone</keyword>
<dbReference type="GO" id="GO:0006121">
    <property type="term" value="P:mitochondrial electron transport, succinate to ubiquinone"/>
    <property type="evidence" value="ECO:0007669"/>
    <property type="project" value="UniProtKB-UniRule"/>
</dbReference>
<dbReference type="GeneID" id="141455939"/>
<dbReference type="EnsemblMetazoa" id="RPRC001704-RA">
    <property type="protein sequence ID" value="RPRC001704-PA"/>
    <property type="gene ID" value="RPRC001704"/>
</dbReference>
<proteinExistence type="inferred from homology"/>
<evidence type="ECO:0000256" key="3">
    <source>
        <dbReference type="ARBA" id="ARBA00023186"/>
    </source>
</evidence>
<dbReference type="eggNOG" id="KOG3326">
    <property type="taxonomic scope" value="Eukaryota"/>
</dbReference>
<name>T1HCE0_RHOPR</name>
<dbReference type="PANTHER" id="PTHR12469:SF2">
    <property type="entry name" value="SUCCINATE DEHYDROGENASE ASSEMBLY FACTOR 2, MITOCHONDRIAL"/>
    <property type="match status" value="1"/>
</dbReference>
<keyword evidence="6" id="KW-1185">Reference proteome</keyword>
<accession>T1HCE0</accession>
<dbReference type="GO" id="GO:0005759">
    <property type="term" value="C:mitochondrial matrix"/>
    <property type="evidence" value="ECO:0007669"/>
    <property type="project" value="UniProtKB-SubCell"/>
</dbReference>